<accession>A0ABD0MQB8</accession>
<feature type="non-terminal residue" evidence="1">
    <location>
        <position position="1"/>
    </location>
</feature>
<evidence type="ECO:0000313" key="1">
    <source>
        <dbReference type="EMBL" id="KAL0151312.1"/>
    </source>
</evidence>
<dbReference type="AlphaFoldDB" id="A0ABD0MQB8"/>
<sequence length="72" mass="8465">PTKRVSNRAAYSGMVCYDFYKRSGVRCAPHGRKTSRKIPIDLTLQQTLRGRRAEREFRRNMRFATFGEARKL</sequence>
<name>A0ABD0MQB8_CIRMR</name>
<dbReference type="EMBL" id="JAMKFB020000255">
    <property type="protein sequence ID" value="KAL0151312.1"/>
    <property type="molecule type" value="Genomic_DNA"/>
</dbReference>
<keyword evidence="2" id="KW-1185">Reference proteome</keyword>
<proteinExistence type="predicted"/>
<gene>
    <name evidence="1" type="ORF">M9458_053503</name>
</gene>
<organism evidence="1 2">
    <name type="scientific">Cirrhinus mrigala</name>
    <name type="common">Mrigala</name>
    <dbReference type="NCBI Taxonomy" id="683832"/>
    <lineage>
        <taxon>Eukaryota</taxon>
        <taxon>Metazoa</taxon>
        <taxon>Chordata</taxon>
        <taxon>Craniata</taxon>
        <taxon>Vertebrata</taxon>
        <taxon>Euteleostomi</taxon>
        <taxon>Actinopterygii</taxon>
        <taxon>Neopterygii</taxon>
        <taxon>Teleostei</taxon>
        <taxon>Ostariophysi</taxon>
        <taxon>Cypriniformes</taxon>
        <taxon>Cyprinidae</taxon>
        <taxon>Labeoninae</taxon>
        <taxon>Labeonini</taxon>
        <taxon>Cirrhinus</taxon>
    </lineage>
</organism>
<feature type="non-terminal residue" evidence="1">
    <location>
        <position position="72"/>
    </location>
</feature>
<comment type="caution">
    <text evidence="1">The sequence shown here is derived from an EMBL/GenBank/DDBJ whole genome shotgun (WGS) entry which is preliminary data.</text>
</comment>
<reference evidence="1 2" key="1">
    <citation type="submission" date="2024-05" db="EMBL/GenBank/DDBJ databases">
        <title>Genome sequencing and assembly of Indian major carp, Cirrhinus mrigala (Hamilton, 1822).</title>
        <authorList>
            <person name="Mohindra V."/>
            <person name="Chowdhury L.M."/>
            <person name="Lal K."/>
            <person name="Jena J.K."/>
        </authorList>
    </citation>
    <scope>NUCLEOTIDE SEQUENCE [LARGE SCALE GENOMIC DNA]</scope>
    <source>
        <strain evidence="1">CM1030</strain>
        <tissue evidence="1">Blood</tissue>
    </source>
</reference>
<dbReference type="Proteomes" id="UP001529510">
    <property type="component" value="Unassembled WGS sequence"/>
</dbReference>
<evidence type="ECO:0000313" key="2">
    <source>
        <dbReference type="Proteomes" id="UP001529510"/>
    </source>
</evidence>
<protein>
    <submittedName>
        <fullName evidence="1">Uncharacterized protein</fullName>
    </submittedName>
</protein>